<sequence>MKTINYIVAYLSRIFSELSDKIDNFIGSNTINFIPDGIFAFLDAYKEFISHLSFDQLYIMTHLCFLSSIFLAVWNLASVFYGDALIVKLDLENRLPKLAKFIRLRRKFQQYYFGINLILIFVIVIMLFLVNLFILIYIK</sequence>
<keyword evidence="1" id="KW-0812">Transmembrane</keyword>
<name>A0A2K9YPI2_9AGAR</name>
<feature type="transmembrane region" description="Helical" evidence="1">
    <location>
        <begin position="57"/>
        <end position="81"/>
    </location>
</feature>
<geneLocation type="mitochondrion" evidence="2"/>
<accession>A0A2K9YPI2</accession>
<dbReference type="RefSeq" id="YP_009463053.1">
    <property type="nucleotide sequence ID" value="NC_036999.1"/>
</dbReference>
<evidence type="ECO:0000256" key="1">
    <source>
        <dbReference type="SAM" id="Phobius"/>
    </source>
</evidence>
<evidence type="ECO:0000313" key="2">
    <source>
        <dbReference type="EMBL" id="AUW35296.1"/>
    </source>
</evidence>
<dbReference type="AlphaFoldDB" id="A0A2K9YPI2"/>
<organism evidence="2">
    <name type="scientific">Pleurotus platypus</name>
    <dbReference type="NCBI Taxonomy" id="2015914"/>
    <lineage>
        <taxon>Eukaryota</taxon>
        <taxon>Fungi</taxon>
        <taxon>Dikarya</taxon>
        <taxon>Basidiomycota</taxon>
        <taxon>Agaricomycotina</taxon>
        <taxon>Agaricomycetes</taxon>
        <taxon>Agaricomycetidae</taxon>
        <taxon>Agaricales</taxon>
        <taxon>Pleurotineae</taxon>
        <taxon>Pleurotaceae</taxon>
        <taxon>Pleurotus</taxon>
    </lineage>
</organism>
<feature type="transmembrane region" description="Helical" evidence="1">
    <location>
        <begin position="111"/>
        <end position="138"/>
    </location>
</feature>
<keyword evidence="1" id="KW-1133">Transmembrane helix</keyword>
<reference evidence="2" key="1">
    <citation type="journal article" date="2018" name="Appl. Microbiol. Biotechnol.">
        <title>Comparative mitogenomics reveals large-scale gene rearrangements in the mitochondrial genome of two Pleurotus species.</title>
        <authorList>
            <person name="Li Q."/>
            <person name="Chen C."/>
            <person name="Xiong C."/>
            <person name="Jin X."/>
            <person name="Chen Z."/>
            <person name="Huang W."/>
        </authorList>
    </citation>
    <scope>NUCLEOTIDE SEQUENCE</scope>
</reference>
<protein>
    <submittedName>
        <fullName evidence="2">Uncharacterized protein</fullName>
    </submittedName>
</protein>
<gene>
    <name evidence="2" type="primary">orf139</name>
</gene>
<proteinExistence type="predicted"/>
<keyword evidence="2" id="KW-0496">Mitochondrion</keyword>
<dbReference type="EMBL" id="MG017445">
    <property type="protein sequence ID" value="AUW35296.1"/>
    <property type="molecule type" value="Genomic_DNA"/>
</dbReference>
<keyword evidence="1" id="KW-0472">Membrane</keyword>
<dbReference type="GeneID" id="35992277"/>